<dbReference type="Gene3D" id="3.90.550.10">
    <property type="entry name" value="Spore Coat Polysaccharide Biosynthesis Protein SpsA, Chain A"/>
    <property type="match status" value="1"/>
</dbReference>
<sequence length="401" mass="45967">MDFFDFFWFGMQLLVGVHLVAPILLYLLYVTITRMRRSPMSGGAAVTETDYAIIVTAYGQVDSLPAVIDSILKLRYNRFMVYVVADNCDCSALDIKDERIVLLQPEQVLASNTRSHFYAIDRFRRPHERLTIIDSDNLVHPDYLRELDQWFNRGFVAVQGIRKPKNLDTTLACLDAARDSYYHYYDGALLFGVGSSATLAGSGMAFTTELYKQCLGNLDITGAGFDKVLQYELVKRRYRIAFAPSAIVYDEKTAQATQLVNQRARWINTWFKYMGFGFRLLASGLRKLDVNQVLFGLTLLRPPLFIFLLGALFFLMVDLLVYPLHAAFWLVGLSLFVVAFLNALWHSKLDRRVYRSLWRIPRFMALQLVSLFKARKANKISVATQHSVVKQITEIENLTEK</sequence>
<dbReference type="Pfam" id="PF13641">
    <property type="entry name" value="Glyco_tranf_2_3"/>
    <property type="match status" value="1"/>
</dbReference>
<proteinExistence type="inferred from homology"/>
<gene>
    <name evidence="5" type="ORF">SAMN05660226_01899</name>
</gene>
<keyword evidence="3 5" id="KW-0808">Transferase</keyword>
<keyword evidence="4" id="KW-0472">Membrane</keyword>
<dbReference type="GO" id="GO:0016757">
    <property type="term" value="F:glycosyltransferase activity"/>
    <property type="evidence" value="ECO:0007669"/>
    <property type="project" value="UniProtKB-KW"/>
</dbReference>
<evidence type="ECO:0000256" key="1">
    <source>
        <dbReference type="ARBA" id="ARBA00006739"/>
    </source>
</evidence>
<name>A0A1T5C656_9SPHI</name>
<evidence type="ECO:0000313" key="6">
    <source>
        <dbReference type="Proteomes" id="UP000190541"/>
    </source>
</evidence>
<evidence type="ECO:0000256" key="3">
    <source>
        <dbReference type="ARBA" id="ARBA00022679"/>
    </source>
</evidence>
<keyword evidence="4" id="KW-0812">Transmembrane</keyword>
<dbReference type="STRING" id="623280.SAMN05660226_01899"/>
<comment type="similarity">
    <text evidence="1">Belongs to the glycosyltransferase 2 family.</text>
</comment>
<evidence type="ECO:0000313" key="5">
    <source>
        <dbReference type="EMBL" id="SKB54988.1"/>
    </source>
</evidence>
<reference evidence="5 6" key="1">
    <citation type="submission" date="2017-02" db="EMBL/GenBank/DDBJ databases">
        <authorList>
            <person name="Peterson S.W."/>
        </authorList>
    </citation>
    <scope>NUCLEOTIDE SEQUENCE [LARGE SCALE GENOMIC DNA]</scope>
    <source>
        <strain evidence="5 6">DSM 22899</strain>
    </source>
</reference>
<evidence type="ECO:0000256" key="2">
    <source>
        <dbReference type="ARBA" id="ARBA00022676"/>
    </source>
</evidence>
<keyword evidence="4" id="KW-1133">Transmembrane helix</keyword>
<protein>
    <submittedName>
        <fullName evidence="5">Glycosyltransferase, catalytic subunit of cellulose synthase and poly-beta-1,6-N-acetylglucosamine synthase</fullName>
    </submittedName>
</protein>
<accession>A0A1T5C656</accession>
<keyword evidence="6" id="KW-1185">Reference proteome</keyword>
<keyword evidence="2" id="KW-0328">Glycosyltransferase</keyword>
<organism evidence="5 6">
    <name type="scientific">Parapedobacter luteus</name>
    <dbReference type="NCBI Taxonomy" id="623280"/>
    <lineage>
        <taxon>Bacteria</taxon>
        <taxon>Pseudomonadati</taxon>
        <taxon>Bacteroidota</taxon>
        <taxon>Sphingobacteriia</taxon>
        <taxon>Sphingobacteriales</taxon>
        <taxon>Sphingobacteriaceae</taxon>
        <taxon>Parapedobacter</taxon>
    </lineage>
</organism>
<feature type="transmembrane region" description="Helical" evidence="4">
    <location>
        <begin position="6"/>
        <end position="30"/>
    </location>
</feature>
<feature type="transmembrane region" description="Helical" evidence="4">
    <location>
        <begin position="326"/>
        <end position="345"/>
    </location>
</feature>
<dbReference type="PANTHER" id="PTHR43630">
    <property type="entry name" value="POLY-BETA-1,6-N-ACETYL-D-GLUCOSAMINE SYNTHASE"/>
    <property type="match status" value="1"/>
</dbReference>
<dbReference type="Proteomes" id="UP000190541">
    <property type="component" value="Unassembled WGS sequence"/>
</dbReference>
<dbReference type="EMBL" id="FUYS01000004">
    <property type="protein sequence ID" value="SKB54988.1"/>
    <property type="molecule type" value="Genomic_DNA"/>
</dbReference>
<dbReference type="OrthoDB" id="1523666at2"/>
<evidence type="ECO:0000256" key="4">
    <source>
        <dbReference type="SAM" id="Phobius"/>
    </source>
</evidence>
<dbReference type="InterPro" id="IPR029044">
    <property type="entry name" value="Nucleotide-diphossugar_trans"/>
</dbReference>
<dbReference type="AlphaFoldDB" id="A0A1T5C656"/>
<feature type="transmembrane region" description="Helical" evidence="4">
    <location>
        <begin position="293"/>
        <end position="314"/>
    </location>
</feature>
<dbReference type="SUPFAM" id="SSF53448">
    <property type="entry name" value="Nucleotide-diphospho-sugar transferases"/>
    <property type="match status" value="1"/>
</dbReference>
<dbReference type="PANTHER" id="PTHR43630:SF1">
    <property type="entry name" value="POLY-BETA-1,6-N-ACETYL-D-GLUCOSAMINE SYNTHASE"/>
    <property type="match status" value="1"/>
</dbReference>